<dbReference type="PANTHER" id="PTHR43737:SF1">
    <property type="entry name" value="DUF1501 DOMAIN-CONTAINING PROTEIN"/>
    <property type="match status" value="1"/>
</dbReference>
<keyword evidence="3" id="KW-1185">Reference proteome</keyword>
<dbReference type="InterPro" id="IPR010869">
    <property type="entry name" value="DUF1501"/>
</dbReference>
<dbReference type="EMBL" id="SNWP01000011">
    <property type="protein sequence ID" value="TDO26698.1"/>
    <property type="molecule type" value="Genomic_DNA"/>
</dbReference>
<gene>
    <name evidence="2" type="ORF">BC659_2007</name>
</gene>
<organism evidence="2 3">
    <name type="scientific">Sediminibacterium goheungense</name>
    <dbReference type="NCBI Taxonomy" id="1086393"/>
    <lineage>
        <taxon>Bacteria</taxon>
        <taxon>Pseudomonadati</taxon>
        <taxon>Bacteroidota</taxon>
        <taxon>Chitinophagia</taxon>
        <taxon>Chitinophagales</taxon>
        <taxon>Chitinophagaceae</taxon>
        <taxon>Sediminibacterium</taxon>
    </lineage>
</organism>
<name>A0A4V3C4P2_9BACT</name>
<feature type="domain" description="Secretion system C-terminal sorting" evidence="1">
    <location>
        <begin position="446"/>
        <end position="518"/>
    </location>
</feature>
<sequence>MRRRDFLRNAAPAGVMLPSLINGMTVKAFGAESLLMQGLFPPTTETDHVLVIIQLNGGNDGLNTVIPLEYFPNYIRARSNMYIPQQKVLTLEGTNKVGLHPSMTGMQSLFNDGKMSVIHSVGYPQPNFSHFRATDIWMSASDSKEVVNSGWTGRYLNYEYPNFPNGYPNSTMPDPLAIQIGSTTSLALQGPAVSMGMSISNPNNFYNLISGVQDPAPNTPAGKELTYIRKVAQQTTEYAESIKAASAKVTQQAPYPNNSLASQLKIVARLVAGGLKTRIYMVSYGGFDTHSAQVNSTDTTTGTHANLLKNVSDSIKAFQDDLKLQQVEDRVVGMTFSEFGRRIKSNGSIGTDHGSAAPMFVFGKNVDASVIGDTPNIPVTASFNDNLPFQYDFRSVYATLLNKWLCVDAKDLDQIMLKNFQTLPIINSLACNKSVNLSGESFITNYPNPFTNNTNISFKTTGGHTLIQVMDTMGRVIASVTDREYEAGNYNVVFDGSRLPPGIYYARFQNLTLQQVRTMIKVR</sequence>
<accession>A0A4V3C4P2</accession>
<reference evidence="2 3" key="1">
    <citation type="submission" date="2019-03" db="EMBL/GenBank/DDBJ databases">
        <title>Genomic Encyclopedia of Archaeal and Bacterial Type Strains, Phase II (KMG-II): from individual species to whole genera.</title>
        <authorList>
            <person name="Goeker M."/>
        </authorList>
    </citation>
    <scope>NUCLEOTIDE SEQUENCE [LARGE SCALE GENOMIC DNA]</scope>
    <source>
        <strain evidence="2 3">DSM 28323</strain>
    </source>
</reference>
<evidence type="ECO:0000313" key="2">
    <source>
        <dbReference type="EMBL" id="TDO26698.1"/>
    </source>
</evidence>
<dbReference type="OrthoDB" id="9779968at2"/>
<dbReference type="Pfam" id="PF07394">
    <property type="entry name" value="DUF1501"/>
    <property type="match status" value="1"/>
</dbReference>
<dbReference type="AlphaFoldDB" id="A0A4V3C4P2"/>
<evidence type="ECO:0000259" key="1">
    <source>
        <dbReference type="Pfam" id="PF18962"/>
    </source>
</evidence>
<dbReference type="Pfam" id="PF18962">
    <property type="entry name" value="Por_Secre_tail"/>
    <property type="match status" value="1"/>
</dbReference>
<proteinExistence type="predicted"/>
<protein>
    <submittedName>
        <fullName evidence="2">Putative secreted protein (Por secretion system target)</fullName>
    </submittedName>
</protein>
<comment type="caution">
    <text evidence="2">The sequence shown here is derived from an EMBL/GenBank/DDBJ whole genome shotgun (WGS) entry which is preliminary data.</text>
</comment>
<dbReference type="InterPro" id="IPR026444">
    <property type="entry name" value="Secre_tail"/>
</dbReference>
<dbReference type="RefSeq" id="WP_133474582.1">
    <property type="nucleotide sequence ID" value="NZ_SNWP01000011.1"/>
</dbReference>
<dbReference type="PANTHER" id="PTHR43737">
    <property type="entry name" value="BLL7424 PROTEIN"/>
    <property type="match status" value="1"/>
</dbReference>
<dbReference type="NCBIfam" id="TIGR04183">
    <property type="entry name" value="Por_Secre_tail"/>
    <property type="match status" value="1"/>
</dbReference>
<evidence type="ECO:0000313" key="3">
    <source>
        <dbReference type="Proteomes" id="UP000295741"/>
    </source>
</evidence>
<dbReference type="Proteomes" id="UP000295741">
    <property type="component" value="Unassembled WGS sequence"/>
</dbReference>